<reference evidence="1 2" key="1">
    <citation type="submission" date="2016-10" db="EMBL/GenBank/DDBJ databases">
        <title>Genome sequence of Streptomyces sp. MUSC 93.</title>
        <authorList>
            <person name="Lee L.-H."/>
            <person name="Ser H.-L."/>
            <person name="Law J.W.-F."/>
        </authorList>
    </citation>
    <scope>NUCLEOTIDE SEQUENCE [LARGE SCALE GENOMIC DNA]</scope>
    <source>
        <strain evidence="1 2">MUSC 93</strain>
    </source>
</reference>
<dbReference type="AlphaFoldDB" id="A0A1S2NVU4"/>
<sequence length="112" mass="12533">MDTVLAADVAAVGYAVRHVFARRHVLAEARRHLAQTLCGRAFLPGLDDYIADRALSRHGRQLTVPQPGRRTPAADQTTYSADFAWPARWWIAGTMGSRRGRRLRSPASFCRM</sequence>
<organism evidence="1 2">
    <name type="scientific">Streptomyces colonosanans</name>
    <dbReference type="NCBI Taxonomy" id="1428652"/>
    <lineage>
        <taxon>Bacteria</taxon>
        <taxon>Bacillati</taxon>
        <taxon>Actinomycetota</taxon>
        <taxon>Actinomycetes</taxon>
        <taxon>Kitasatosporales</taxon>
        <taxon>Streptomycetaceae</taxon>
        <taxon>Streptomyces</taxon>
    </lineage>
</organism>
<proteinExistence type="predicted"/>
<evidence type="ECO:0000313" key="1">
    <source>
        <dbReference type="EMBL" id="OIJ85688.1"/>
    </source>
</evidence>
<gene>
    <name evidence="1" type="ORF">BIV24_28195</name>
</gene>
<dbReference type="STRING" id="1428652.BIV24_28195"/>
<comment type="caution">
    <text evidence="1">The sequence shown here is derived from an EMBL/GenBank/DDBJ whole genome shotgun (WGS) entry which is preliminary data.</text>
</comment>
<name>A0A1S2NVU4_9ACTN</name>
<protein>
    <submittedName>
        <fullName evidence="1">Uncharacterized protein</fullName>
    </submittedName>
</protein>
<keyword evidence="2" id="KW-1185">Reference proteome</keyword>
<evidence type="ECO:0000313" key="2">
    <source>
        <dbReference type="Proteomes" id="UP000179935"/>
    </source>
</evidence>
<dbReference type="Proteomes" id="UP000179935">
    <property type="component" value="Unassembled WGS sequence"/>
</dbReference>
<accession>A0A1S2NVU4</accession>
<dbReference type="EMBL" id="MLYP01000085">
    <property type="protein sequence ID" value="OIJ85688.1"/>
    <property type="molecule type" value="Genomic_DNA"/>
</dbReference>